<dbReference type="Gene3D" id="3.10.50.30">
    <property type="entry name" value="Transcription elongation factor, GreA/GreB, C-terminal domain"/>
    <property type="match status" value="1"/>
</dbReference>
<dbReference type="EMBL" id="LGCI01000010">
    <property type="protein sequence ID" value="KOY80999.1"/>
    <property type="molecule type" value="Genomic_DNA"/>
</dbReference>
<dbReference type="InterPro" id="IPR018151">
    <property type="entry name" value="TF_GreA/GreB_CS"/>
</dbReference>
<organism evidence="12 13">
    <name type="scientific">Lysinibacillus macroides</name>
    <dbReference type="NCBI Taxonomy" id="33935"/>
    <lineage>
        <taxon>Bacteria</taxon>
        <taxon>Bacillati</taxon>
        <taxon>Bacillota</taxon>
        <taxon>Bacilli</taxon>
        <taxon>Bacillales</taxon>
        <taxon>Bacillaceae</taxon>
        <taxon>Lysinibacillus</taxon>
    </lineage>
</organism>
<dbReference type="Proteomes" id="UP000037977">
    <property type="component" value="Unassembled WGS sequence"/>
</dbReference>
<dbReference type="GO" id="GO:0003677">
    <property type="term" value="F:DNA binding"/>
    <property type="evidence" value="ECO:0007669"/>
    <property type="project" value="UniProtKB-UniRule"/>
</dbReference>
<sequence>MANEKQYPMTAEGKRKLEEELVKLETETRKEIVERIKIARDFGDLSENAEYDSAKEEQAFLEGRISTLKSMIRNAVIISEDETDNSVVSLGKTVTFVEIINGKPSTEEESYTIVGSAEADPMEFRISNESPIAKGLLGRGEGEEVAIQTPGGEMKVKILSIK</sequence>
<dbReference type="InterPro" id="IPR023459">
    <property type="entry name" value="Tscrpt_elong_fac_GreA/B_fam"/>
</dbReference>
<evidence type="ECO:0000313" key="13">
    <source>
        <dbReference type="Proteomes" id="UP000037977"/>
    </source>
</evidence>
<keyword evidence="12" id="KW-0648">Protein biosynthesis</keyword>
<evidence type="ECO:0000256" key="8">
    <source>
        <dbReference type="HAMAP-Rule" id="MF_00105"/>
    </source>
</evidence>
<dbReference type="HAMAP" id="MF_00105">
    <property type="entry name" value="GreA_GreB"/>
    <property type="match status" value="1"/>
</dbReference>
<dbReference type="PIRSF" id="PIRSF006092">
    <property type="entry name" value="GreA_GreB"/>
    <property type="match status" value="1"/>
</dbReference>
<dbReference type="NCBIfam" id="TIGR01462">
    <property type="entry name" value="greA"/>
    <property type="match status" value="1"/>
</dbReference>
<feature type="domain" description="Transcription elongation factor GreA/GreB N-terminal" evidence="11">
    <location>
        <begin position="8"/>
        <end position="77"/>
    </location>
</feature>
<dbReference type="GO" id="GO:0032784">
    <property type="term" value="P:regulation of DNA-templated transcription elongation"/>
    <property type="evidence" value="ECO:0007669"/>
    <property type="project" value="UniProtKB-UniRule"/>
</dbReference>
<dbReference type="Pfam" id="PF03449">
    <property type="entry name" value="GreA_GreB_N"/>
    <property type="match status" value="1"/>
</dbReference>
<dbReference type="Pfam" id="PF01272">
    <property type="entry name" value="GreA_GreB"/>
    <property type="match status" value="1"/>
</dbReference>
<dbReference type="PROSITE" id="PS00829">
    <property type="entry name" value="GREAB_1"/>
    <property type="match status" value="1"/>
</dbReference>
<dbReference type="InterPro" id="IPR001437">
    <property type="entry name" value="Tscrpt_elong_fac_GreA/B_C"/>
</dbReference>
<dbReference type="PANTHER" id="PTHR30437">
    <property type="entry name" value="TRANSCRIPTION ELONGATION FACTOR GREA"/>
    <property type="match status" value="1"/>
</dbReference>
<evidence type="ECO:0000256" key="5">
    <source>
        <dbReference type="ARBA" id="ARBA00023163"/>
    </source>
</evidence>
<comment type="caution">
    <text evidence="12">The sequence shown here is derived from an EMBL/GenBank/DDBJ whole genome shotgun (WGS) entry which is preliminary data.</text>
</comment>
<evidence type="ECO:0000256" key="7">
    <source>
        <dbReference type="ARBA" id="ARBA00030776"/>
    </source>
</evidence>
<dbReference type="SUPFAM" id="SSF54534">
    <property type="entry name" value="FKBP-like"/>
    <property type="match status" value="1"/>
</dbReference>
<dbReference type="PATRIC" id="fig|33935.3.peg.2327"/>
<dbReference type="PROSITE" id="PS00830">
    <property type="entry name" value="GREAB_2"/>
    <property type="match status" value="1"/>
</dbReference>
<dbReference type="InterPro" id="IPR028624">
    <property type="entry name" value="Tscrpt_elong_fac_GreA/B"/>
</dbReference>
<dbReference type="STRING" id="33935.ADM90_17715"/>
<evidence type="ECO:0000256" key="3">
    <source>
        <dbReference type="ARBA" id="ARBA00023015"/>
    </source>
</evidence>
<dbReference type="FunFam" id="1.10.287.180:FF:000001">
    <property type="entry name" value="Transcription elongation factor GreA"/>
    <property type="match status" value="1"/>
</dbReference>
<dbReference type="RefSeq" id="WP_053996239.1">
    <property type="nucleotide sequence ID" value="NZ_CP065643.1"/>
</dbReference>
<comment type="function">
    <text evidence="6 8 9">Necessary for efficient RNA polymerase transcription elongation past template-encoded arresting sites. The arresting sites in DNA have the property of trapping a certain fraction of elongating RNA polymerases that pass through, resulting in locked ternary complexes. Cleavage of the nascent transcript by cleavage factors such as GreA or GreB allows the resumption of elongation from the new 3'terminus. GreA releases sequences of 2 to 3 nucleotides.</text>
</comment>
<evidence type="ECO:0000256" key="9">
    <source>
        <dbReference type="RuleBase" id="RU000556"/>
    </source>
</evidence>
<evidence type="ECO:0000259" key="11">
    <source>
        <dbReference type="Pfam" id="PF03449"/>
    </source>
</evidence>
<dbReference type="SUPFAM" id="SSF46557">
    <property type="entry name" value="GreA transcript cleavage protein, N-terminal domain"/>
    <property type="match status" value="1"/>
</dbReference>
<keyword evidence="5 8" id="KW-0804">Transcription</keyword>
<dbReference type="OrthoDB" id="9808774at2"/>
<evidence type="ECO:0000256" key="6">
    <source>
        <dbReference type="ARBA" id="ARBA00024916"/>
    </source>
</evidence>
<name>A0A0M9DHH7_9BACI</name>
<evidence type="ECO:0000259" key="10">
    <source>
        <dbReference type="Pfam" id="PF01272"/>
    </source>
</evidence>
<protein>
    <recommendedName>
        <fullName evidence="2 8">Transcription elongation factor GreA</fullName>
    </recommendedName>
    <alternativeName>
        <fullName evidence="7 8">Transcript cleavage factor GreA</fullName>
    </alternativeName>
</protein>
<dbReference type="GO" id="GO:0003746">
    <property type="term" value="F:translation elongation factor activity"/>
    <property type="evidence" value="ECO:0007669"/>
    <property type="project" value="UniProtKB-KW"/>
</dbReference>
<keyword evidence="12" id="KW-0251">Elongation factor</keyword>
<evidence type="ECO:0000313" key="12">
    <source>
        <dbReference type="EMBL" id="KOY80999.1"/>
    </source>
</evidence>
<comment type="similarity">
    <text evidence="1 8 9">Belongs to the GreA/GreB family.</text>
</comment>
<dbReference type="GO" id="GO:0070063">
    <property type="term" value="F:RNA polymerase binding"/>
    <property type="evidence" value="ECO:0007669"/>
    <property type="project" value="InterPro"/>
</dbReference>
<dbReference type="PANTHER" id="PTHR30437:SF4">
    <property type="entry name" value="TRANSCRIPTION ELONGATION FACTOR GREA"/>
    <property type="match status" value="1"/>
</dbReference>
<dbReference type="NCBIfam" id="NF001263">
    <property type="entry name" value="PRK00226.1-4"/>
    <property type="match status" value="1"/>
</dbReference>
<keyword evidence="13" id="KW-1185">Reference proteome</keyword>
<dbReference type="InterPro" id="IPR036805">
    <property type="entry name" value="Tscrpt_elong_fac_GreA/B_N_sf"/>
</dbReference>
<evidence type="ECO:0000256" key="1">
    <source>
        <dbReference type="ARBA" id="ARBA00008213"/>
    </source>
</evidence>
<gene>
    <name evidence="8" type="primary">greA</name>
    <name evidence="12" type="ORF">ADM90_17715</name>
</gene>
<feature type="domain" description="Transcription elongation factor GreA/GreB C-terminal" evidence="10">
    <location>
        <begin position="85"/>
        <end position="162"/>
    </location>
</feature>
<dbReference type="Gene3D" id="1.10.287.180">
    <property type="entry name" value="Transcription elongation factor, GreA/GreB, N-terminal domain"/>
    <property type="match status" value="1"/>
</dbReference>
<keyword evidence="3 8" id="KW-0805">Transcription regulation</keyword>
<dbReference type="InterPro" id="IPR006359">
    <property type="entry name" value="Tscrpt_elong_fac_GreA"/>
</dbReference>
<dbReference type="FunFam" id="3.10.50.30:FF:000001">
    <property type="entry name" value="Transcription elongation factor GreA"/>
    <property type="match status" value="1"/>
</dbReference>
<accession>A0A0M9DHH7</accession>
<evidence type="ECO:0000256" key="2">
    <source>
        <dbReference type="ARBA" id="ARBA00013729"/>
    </source>
</evidence>
<dbReference type="AlphaFoldDB" id="A0A0M9DHH7"/>
<evidence type="ECO:0000256" key="4">
    <source>
        <dbReference type="ARBA" id="ARBA00023125"/>
    </source>
</evidence>
<proteinExistence type="inferred from homology"/>
<reference evidence="12 13" key="1">
    <citation type="submission" date="2015-07" db="EMBL/GenBank/DDBJ databases">
        <title>Genome sequencing project for genomic taxonomy and phylogenomics of Bacillus-like bacteria.</title>
        <authorList>
            <person name="Liu B."/>
            <person name="Wang J."/>
            <person name="Zhu Y."/>
            <person name="Liu G."/>
            <person name="Chen Q."/>
            <person name="Chen Z."/>
            <person name="Che J."/>
            <person name="Ge C."/>
            <person name="Shi H."/>
            <person name="Pan Z."/>
            <person name="Liu X."/>
        </authorList>
    </citation>
    <scope>NUCLEOTIDE SEQUENCE [LARGE SCALE GENOMIC DNA]</scope>
    <source>
        <strain evidence="12 13">DSM 54</strain>
    </source>
</reference>
<keyword evidence="4 8" id="KW-0238">DNA-binding</keyword>
<dbReference type="InterPro" id="IPR036953">
    <property type="entry name" value="GreA/GreB_C_sf"/>
</dbReference>
<dbReference type="InterPro" id="IPR022691">
    <property type="entry name" value="Tscrpt_elong_fac_GreA/B_N"/>
</dbReference>
<dbReference type="GO" id="GO:0006354">
    <property type="term" value="P:DNA-templated transcription elongation"/>
    <property type="evidence" value="ECO:0007669"/>
    <property type="project" value="TreeGrafter"/>
</dbReference>